<accession>A0A1C3JUV5</accession>
<dbReference type="Pfam" id="PF01852">
    <property type="entry name" value="START"/>
    <property type="match status" value="1"/>
</dbReference>
<dbReference type="RefSeq" id="WP_170756326.1">
    <property type="nucleotide sequence ID" value="NZ_FLRA01000023.1"/>
</dbReference>
<keyword evidence="1" id="KW-0732">Signal</keyword>
<evidence type="ECO:0000313" key="4">
    <source>
        <dbReference type="EMBL" id="SBT21986.1"/>
    </source>
</evidence>
<gene>
    <name evidence="3" type="ORF">MGA5115_03192</name>
    <name evidence="4" type="ORF">MGA5116_02596</name>
</gene>
<evidence type="ECO:0000259" key="2">
    <source>
        <dbReference type="Pfam" id="PF01852"/>
    </source>
</evidence>
<name>A0A1C3JUV5_9GAMM</name>
<evidence type="ECO:0000313" key="5">
    <source>
        <dbReference type="Proteomes" id="UP000092840"/>
    </source>
</evidence>
<proteinExistence type="predicted"/>
<dbReference type="PANTHER" id="PTHR19308:SF14">
    <property type="entry name" value="START DOMAIN-CONTAINING PROTEIN"/>
    <property type="match status" value="1"/>
</dbReference>
<organism evidence="3 6">
    <name type="scientific">Marinomonas gallaica</name>
    <dbReference type="NCBI Taxonomy" id="1806667"/>
    <lineage>
        <taxon>Bacteria</taxon>
        <taxon>Pseudomonadati</taxon>
        <taxon>Pseudomonadota</taxon>
        <taxon>Gammaproteobacteria</taxon>
        <taxon>Oceanospirillales</taxon>
        <taxon>Oceanospirillaceae</taxon>
        <taxon>Marinomonas</taxon>
    </lineage>
</organism>
<dbReference type="EMBL" id="FLRB01000013">
    <property type="protein sequence ID" value="SBT21986.1"/>
    <property type="molecule type" value="Genomic_DNA"/>
</dbReference>
<feature type="signal peptide" evidence="1">
    <location>
        <begin position="1"/>
        <end position="21"/>
    </location>
</feature>
<keyword evidence="5" id="KW-1185">Reference proteome</keyword>
<dbReference type="InterPro" id="IPR028347">
    <property type="entry name" value="START_dom_prot"/>
</dbReference>
<dbReference type="PANTHER" id="PTHR19308">
    <property type="entry name" value="PHOSPHATIDYLCHOLINE TRANSFER PROTEIN"/>
    <property type="match status" value="1"/>
</dbReference>
<reference evidence="4 5" key="1">
    <citation type="submission" date="2016-06" db="EMBL/GenBank/DDBJ databases">
        <authorList>
            <person name="Rodrigo-Torres L."/>
            <person name="Arahal D.R."/>
        </authorList>
    </citation>
    <scope>NUCLEOTIDE SEQUENCE [LARGE SCALE GENOMIC DNA]</scope>
    <source>
        <strain evidence="4 5">CECT 5116</strain>
    </source>
</reference>
<dbReference type="GO" id="GO:0008289">
    <property type="term" value="F:lipid binding"/>
    <property type="evidence" value="ECO:0007669"/>
    <property type="project" value="InterPro"/>
</dbReference>
<dbReference type="AlphaFoldDB" id="A0A1C3JUV5"/>
<feature type="domain" description="START" evidence="2">
    <location>
        <begin position="63"/>
        <end position="203"/>
    </location>
</feature>
<feature type="chain" id="PRO_5008677082" evidence="1">
    <location>
        <begin position="22"/>
        <end position="218"/>
    </location>
</feature>
<dbReference type="SUPFAM" id="SSF55961">
    <property type="entry name" value="Bet v1-like"/>
    <property type="match status" value="1"/>
</dbReference>
<protein>
    <submittedName>
        <fullName evidence="3">START domain protein</fullName>
    </submittedName>
</protein>
<sequence>MKLLTHLTTAAFIFTATNSFAHSLNDWTLETEGPSFEVYSKESQDKRYEILARADVQTSLGAFLALMQDTERAPDWVANCKKIMVQTSSSGLDAIVHSYYDAPWPVKDRDMVTKTHIHLDDDQQGYTVSVSDLGQDIPKSVGYIRIQNVEGAWDVRQLEGGFVRVTYQGSGNPAGNLPQWLTNDLLVQSTSETFEQMTQLLREDQYRNASTLALLQHP</sequence>
<dbReference type="Proteomes" id="UP000092871">
    <property type="component" value="Unassembled WGS sequence"/>
</dbReference>
<evidence type="ECO:0000313" key="6">
    <source>
        <dbReference type="Proteomes" id="UP000092871"/>
    </source>
</evidence>
<dbReference type="Proteomes" id="UP000092840">
    <property type="component" value="Unassembled WGS sequence"/>
</dbReference>
<dbReference type="Gene3D" id="3.30.530.20">
    <property type="match status" value="1"/>
</dbReference>
<dbReference type="InterPro" id="IPR023393">
    <property type="entry name" value="START-like_dom_sf"/>
</dbReference>
<dbReference type="GO" id="GO:0005737">
    <property type="term" value="C:cytoplasm"/>
    <property type="evidence" value="ECO:0007669"/>
    <property type="project" value="UniProtKB-ARBA"/>
</dbReference>
<evidence type="ECO:0000256" key="1">
    <source>
        <dbReference type="SAM" id="SignalP"/>
    </source>
</evidence>
<dbReference type="InterPro" id="IPR002913">
    <property type="entry name" value="START_lipid-bd_dom"/>
</dbReference>
<evidence type="ECO:0000313" key="3">
    <source>
        <dbReference type="EMBL" id="SBT19031.1"/>
    </source>
</evidence>
<reference evidence="3 6" key="2">
    <citation type="submission" date="2016-06" db="EMBL/GenBank/DDBJ databases">
        <authorList>
            <person name="Kjaerup R.B."/>
            <person name="Dalgaard T.S."/>
            <person name="Juul-Madsen H.R."/>
        </authorList>
    </citation>
    <scope>NUCLEOTIDE SEQUENCE [LARGE SCALE GENOMIC DNA]</scope>
    <source>
        <strain evidence="3 6">CECT 5115</strain>
    </source>
</reference>
<dbReference type="InterPro" id="IPR051213">
    <property type="entry name" value="START_lipid_transfer"/>
</dbReference>
<dbReference type="EMBL" id="FLRA01000023">
    <property type="protein sequence ID" value="SBT19031.1"/>
    <property type="molecule type" value="Genomic_DNA"/>
</dbReference>
<dbReference type="PIRSF" id="PIRSF039033">
    <property type="entry name" value="START_dom"/>
    <property type="match status" value="1"/>
</dbReference>